<dbReference type="SUPFAM" id="SSF52242">
    <property type="entry name" value="Cobalamin (vitamin B12)-binding domain"/>
    <property type="match status" value="1"/>
</dbReference>
<keyword evidence="5" id="KW-1185">Reference proteome</keyword>
<dbReference type="GO" id="GO:0031419">
    <property type="term" value="F:cobalamin binding"/>
    <property type="evidence" value="ECO:0007669"/>
    <property type="project" value="InterPro"/>
</dbReference>
<dbReference type="GO" id="GO:0050667">
    <property type="term" value="P:homocysteine metabolic process"/>
    <property type="evidence" value="ECO:0007669"/>
    <property type="project" value="TreeGrafter"/>
</dbReference>
<dbReference type="SUPFAM" id="SSF47644">
    <property type="entry name" value="Methionine synthase domain"/>
    <property type="match status" value="1"/>
</dbReference>
<dbReference type="PANTHER" id="PTHR45833:SF1">
    <property type="entry name" value="METHIONINE SYNTHASE"/>
    <property type="match status" value="1"/>
</dbReference>
<dbReference type="GO" id="GO:0008705">
    <property type="term" value="F:methionine synthase activity"/>
    <property type="evidence" value="ECO:0007669"/>
    <property type="project" value="TreeGrafter"/>
</dbReference>
<evidence type="ECO:0000256" key="2">
    <source>
        <dbReference type="ARBA" id="ARBA00023285"/>
    </source>
</evidence>
<proteinExistence type="predicted"/>
<dbReference type="AlphaFoldDB" id="A0A7V7RJ88"/>
<dbReference type="InterPro" id="IPR036724">
    <property type="entry name" value="Cobalamin-bd_sf"/>
</dbReference>
<dbReference type="EMBL" id="WBOT01000007">
    <property type="protein sequence ID" value="KAB2330670.1"/>
    <property type="molecule type" value="Genomic_DNA"/>
</dbReference>
<dbReference type="GO" id="GO:0046653">
    <property type="term" value="P:tetrahydrofolate metabolic process"/>
    <property type="evidence" value="ECO:0007669"/>
    <property type="project" value="TreeGrafter"/>
</dbReference>
<organism evidence="4 5">
    <name type="scientific">Bacillus mesophilum</name>
    <dbReference type="NCBI Taxonomy" id="1071718"/>
    <lineage>
        <taxon>Bacteria</taxon>
        <taxon>Bacillati</taxon>
        <taxon>Bacillota</taxon>
        <taxon>Bacilli</taxon>
        <taxon>Bacillales</taxon>
        <taxon>Bacillaceae</taxon>
        <taxon>Bacillus</taxon>
    </lineage>
</organism>
<keyword evidence="1" id="KW-0479">Metal-binding</keyword>
<dbReference type="Pfam" id="PF02310">
    <property type="entry name" value="B12-binding"/>
    <property type="match status" value="1"/>
</dbReference>
<name>A0A7V7RJ88_9BACI</name>
<evidence type="ECO:0000259" key="3">
    <source>
        <dbReference type="PROSITE" id="PS51332"/>
    </source>
</evidence>
<evidence type="ECO:0000313" key="4">
    <source>
        <dbReference type="EMBL" id="KAB2330670.1"/>
    </source>
</evidence>
<dbReference type="Gene3D" id="3.40.50.280">
    <property type="entry name" value="Cobalamin-binding domain"/>
    <property type="match status" value="1"/>
</dbReference>
<sequence length="220" mass="25337">MQEKIVKDLADLMLKGDEHGTWVEVLNLIDEGYDRLYIYEMLLTKVMRYIGELWEENEISVAEEHIASNVCSFVLSKVGESAAIEKKKSPGKVMMFCIEGEEHSLGLKMVHNVFKEHSWDIRFFGSNLPVHDAVVFANKWRPDVLCISISIVYNLPNLIRLVEQIDQLDYQPKIIVGGRVSTMYPLNDYLKRKTVVLKDLVEVNDWLVNNKISSRDYVGS</sequence>
<dbReference type="InterPro" id="IPR036594">
    <property type="entry name" value="Meth_synthase_dom"/>
</dbReference>
<dbReference type="InterPro" id="IPR050554">
    <property type="entry name" value="Met_Synthase/Corrinoid"/>
</dbReference>
<dbReference type="GO" id="GO:0005829">
    <property type="term" value="C:cytosol"/>
    <property type="evidence" value="ECO:0007669"/>
    <property type="project" value="TreeGrafter"/>
</dbReference>
<dbReference type="InterPro" id="IPR006158">
    <property type="entry name" value="Cobalamin-bd"/>
</dbReference>
<reference evidence="4 5" key="1">
    <citation type="journal article" date="2014" name="Arch. Microbiol.">
        <title>Bacillus mesophilum sp. nov., strain IITR-54T, a novel 4-chlorobiphenyl dechlorinating bacterium.</title>
        <authorList>
            <person name="Manickam N."/>
            <person name="Singh N.K."/>
            <person name="Bajaj A."/>
            <person name="Kumar R.M."/>
            <person name="Kaur G."/>
            <person name="Kaur N."/>
            <person name="Bala M."/>
            <person name="Kumar A."/>
            <person name="Mayilraj S."/>
        </authorList>
    </citation>
    <scope>NUCLEOTIDE SEQUENCE [LARGE SCALE GENOMIC DNA]</scope>
    <source>
        <strain evidence="4 5">IITR-54</strain>
    </source>
</reference>
<evidence type="ECO:0000313" key="5">
    <source>
        <dbReference type="Proteomes" id="UP000441354"/>
    </source>
</evidence>
<dbReference type="Proteomes" id="UP000441354">
    <property type="component" value="Unassembled WGS sequence"/>
</dbReference>
<dbReference type="OrthoDB" id="5756833at2"/>
<dbReference type="RefSeq" id="WP_151575598.1">
    <property type="nucleotide sequence ID" value="NZ_WBOT01000007.1"/>
</dbReference>
<gene>
    <name evidence="4" type="ORF">F7732_18670</name>
</gene>
<dbReference type="PANTHER" id="PTHR45833">
    <property type="entry name" value="METHIONINE SYNTHASE"/>
    <property type="match status" value="1"/>
</dbReference>
<protein>
    <submittedName>
        <fullName evidence="4">Cobalamin-binding protein</fullName>
    </submittedName>
</protein>
<dbReference type="GO" id="GO:0046872">
    <property type="term" value="F:metal ion binding"/>
    <property type="evidence" value="ECO:0007669"/>
    <property type="project" value="UniProtKB-KW"/>
</dbReference>
<dbReference type="Gene3D" id="1.10.1240.10">
    <property type="entry name" value="Methionine synthase domain"/>
    <property type="match status" value="1"/>
</dbReference>
<comment type="caution">
    <text evidence="4">The sequence shown here is derived from an EMBL/GenBank/DDBJ whole genome shotgun (WGS) entry which is preliminary data.</text>
</comment>
<evidence type="ECO:0000256" key="1">
    <source>
        <dbReference type="ARBA" id="ARBA00022723"/>
    </source>
</evidence>
<dbReference type="PROSITE" id="PS51332">
    <property type="entry name" value="B12_BINDING"/>
    <property type="match status" value="1"/>
</dbReference>
<dbReference type="SMART" id="SM01018">
    <property type="entry name" value="B12-binding_2"/>
    <property type="match status" value="1"/>
</dbReference>
<accession>A0A7V7RJ88</accession>
<dbReference type="InterPro" id="IPR003759">
    <property type="entry name" value="Cbl-bd_cap"/>
</dbReference>
<keyword evidence="2" id="KW-0170">Cobalt</keyword>
<dbReference type="Pfam" id="PF02607">
    <property type="entry name" value="B12-binding_2"/>
    <property type="match status" value="1"/>
</dbReference>
<feature type="domain" description="B12-binding" evidence="3">
    <location>
        <begin position="90"/>
        <end position="218"/>
    </location>
</feature>